<proteinExistence type="predicted"/>
<evidence type="ECO:0000259" key="3">
    <source>
        <dbReference type="Pfam" id="PF13962"/>
    </source>
</evidence>
<feature type="transmembrane region" description="Helical" evidence="2">
    <location>
        <begin position="271"/>
        <end position="289"/>
    </location>
</feature>
<dbReference type="Proteomes" id="UP000823388">
    <property type="component" value="Chromosome 8K"/>
</dbReference>
<feature type="transmembrane region" description="Helical" evidence="2">
    <location>
        <begin position="23"/>
        <end position="42"/>
    </location>
</feature>
<name>A0A8T0PS57_PANVG</name>
<dbReference type="InterPro" id="IPR026961">
    <property type="entry name" value="PGG_dom"/>
</dbReference>
<feature type="domain" description="PGG" evidence="3">
    <location>
        <begin position="127"/>
        <end position="208"/>
    </location>
</feature>
<keyword evidence="2" id="KW-1133">Transmembrane helix</keyword>
<keyword evidence="2" id="KW-0472">Membrane</keyword>
<gene>
    <name evidence="4" type="ORF">PVAP13_8KG361304</name>
</gene>
<dbReference type="Pfam" id="PF13962">
    <property type="entry name" value="PGG"/>
    <property type="match status" value="1"/>
</dbReference>
<evidence type="ECO:0000256" key="2">
    <source>
        <dbReference type="SAM" id="Phobius"/>
    </source>
</evidence>
<dbReference type="EMBL" id="CM029051">
    <property type="protein sequence ID" value="KAG2563778.1"/>
    <property type="molecule type" value="Genomic_DNA"/>
</dbReference>
<dbReference type="PANTHER" id="PTHR24177">
    <property type="entry name" value="CASKIN"/>
    <property type="match status" value="1"/>
</dbReference>
<dbReference type="AlphaFoldDB" id="A0A8T0PS57"/>
<evidence type="ECO:0000313" key="4">
    <source>
        <dbReference type="EMBL" id="KAG2563778.1"/>
    </source>
</evidence>
<sequence>MASVALIVLLLNPNLYRPGIRCYALYVCMVAGVLGLLGAYAAGSSLHLDTSNIFLVLAAAGFAIVVVLAIHVTTTSNSGNPPLPSPPNNGAEENQVPIFRITTTSNEAPEPNSGDPPLPSPPNNGAEEETAMYLMLVGILAASVTYLTGLKPPGGMWRSGGNGHSAGNPVLYDTNKSRYNVFFYSNSISFVASVVAIALLLLRMMLSPATEKTTNREHDPADKNNEDPAAKKQLFGRLLGPIHAVVVLDMLFLLVAYAAGSIRESRRSWEVIVLFPAVVLVVFVFFFMYRKQTEDGGEKGNAEDHSSTTTTILLQASA</sequence>
<feature type="transmembrane region" description="Helical" evidence="2">
    <location>
        <begin position="130"/>
        <end position="149"/>
    </location>
</feature>
<organism evidence="4 5">
    <name type="scientific">Panicum virgatum</name>
    <name type="common">Blackwell switchgrass</name>
    <dbReference type="NCBI Taxonomy" id="38727"/>
    <lineage>
        <taxon>Eukaryota</taxon>
        <taxon>Viridiplantae</taxon>
        <taxon>Streptophyta</taxon>
        <taxon>Embryophyta</taxon>
        <taxon>Tracheophyta</taxon>
        <taxon>Spermatophyta</taxon>
        <taxon>Magnoliopsida</taxon>
        <taxon>Liliopsida</taxon>
        <taxon>Poales</taxon>
        <taxon>Poaceae</taxon>
        <taxon>PACMAD clade</taxon>
        <taxon>Panicoideae</taxon>
        <taxon>Panicodae</taxon>
        <taxon>Paniceae</taxon>
        <taxon>Panicinae</taxon>
        <taxon>Panicum</taxon>
        <taxon>Panicum sect. Hiantes</taxon>
    </lineage>
</organism>
<feature type="transmembrane region" description="Helical" evidence="2">
    <location>
        <begin position="238"/>
        <end position="259"/>
    </location>
</feature>
<feature type="transmembrane region" description="Helical" evidence="2">
    <location>
        <begin position="54"/>
        <end position="74"/>
    </location>
</feature>
<accession>A0A8T0PS57</accession>
<reference evidence="4" key="1">
    <citation type="submission" date="2020-05" db="EMBL/GenBank/DDBJ databases">
        <title>WGS assembly of Panicum virgatum.</title>
        <authorList>
            <person name="Lovell J.T."/>
            <person name="Jenkins J."/>
            <person name="Shu S."/>
            <person name="Juenger T.E."/>
            <person name="Schmutz J."/>
        </authorList>
    </citation>
    <scope>NUCLEOTIDE SEQUENCE</scope>
    <source>
        <strain evidence="4">AP13</strain>
    </source>
</reference>
<feature type="region of interest" description="Disordered" evidence="1">
    <location>
        <begin position="104"/>
        <end position="126"/>
    </location>
</feature>
<evidence type="ECO:0000256" key="1">
    <source>
        <dbReference type="SAM" id="MobiDB-lite"/>
    </source>
</evidence>
<feature type="transmembrane region" description="Helical" evidence="2">
    <location>
        <begin position="181"/>
        <end position="202"/>
    </location>
</feature>
<dbReference type="PANTHER" id="PTHR24177:SF413">
    <property type="entry name" value="TRANSMEMBRANE PROTEIN, PUTATIVE-RELATED"/>
    <property type="match status" value="1"/>
</dbReference>
<keyword evidence="2" id="KW-0812">Transmembrane</keyword>
<comment type="caution">
    <text evidence="4">The sequence shown here is derived from an EMBL/GenBank/DDBJ whole genome shotgun (WGS) entry which is preliminary data.</text>
</comment>
<dbReference type="GO" id="GO:0016020">
    <property type="term" value="C:membrane"/>
    <property type="evidence" value="ECO:0007669"/>
    <property type="project" value="TreeGrafter"/>
</dbReference>
<protein>
    <recommendedName>
        <fullName evidence="3">PGG domain-containing protein</fullName>
    </recommendedName>
</protein>
<keyword evidence="5" id="KW-1185">Reference proteome</keyword>
<evidence type="ECO:0000313" key="5">
    <source>
        <dbReference type="Proteomes" id="UP000823388"/>
    </source>
</evidence>